<sequence length="324" mass="34661">MRVVIGDRNLSPHRKLFESLIPPHTDVIWHNRFDEAAIASDLADADVYVGGRFTAAMAAAAPRLQLVHVAGAGTDNVAFAALDPRTRVANTFHHEDSIAEYVLSSAIMLRRGFIAQDKALRGGLWSTSVYDDALGQPLSMNGAHIGFVGFGHIGSKSWNHLRALGCSGCAVTGRGTIDPVATGLSWAGYAADLTRLMTESDIVVVSTPLTEHTRGMIGPDEFAALGSDGVLINVGRGPLVQQEALFDALSSNIIRAAAIDVWYSYPSPDGIGDPGQLPFAELPNLLMTPHASGVTEDTFVGRVRDIADNIRRLERGLTLARTVR</sequence>
<dbReference type="Gene3D" id="3.40.50.720">
    <property type="entry name" value="NAD(P)-binding Rossmann-like Domain"/>
    <property type="match status" value="2"/>
</dbReference>
<dbReference type="GO" id="GO:0005829">
    <property type="term" value="C:cytosol"/>
    <property type="evidence" value="ECO:0007669"/>
    <property type="project" value="TreeGrafter"/>
</dbReference>
<dbReference type="SUPFAM" id="SSF51735">
    <property type="entry name" value="NAD(P)-binding Rossmann-fold domains"/>
    <property type="match status" value="1"/>
</dbReference>
<feature type="domain" description="D-isomer specific 2-hydroxyacid dehydrogenase NAD-binding" evidence="6">
    <location>
        <begin position="105"/>
        <end position="291"/>
    </location>
</feature>
<reference evidence="7 8" key="1">
    <citation type="submission" date="2018-06" db="EMBL/GenBank/DDBJ databases">
        <title>Genomic Encyclopedia of Type Strains, Phase IV (KMG-IV): sequencing the most valuable type-strain genomes for metagenomic binning, comparative biology and taxonomic classification.</title>
        <authorList>
            <person name="Goeker M."/>
        </authorList>
    </citation>
    <scope>NUCLEOTIDE SEQUENCE [LARGE SCALE GENOMIC DNA]</scope>
    <source>
        <strain evidence="7 8">DSM 45521</strain>
    </source>
</reference>
<evidence type="ECO:0000313" key="8">
    <source>
        <dbReference type="Proteomes" id="UP000247591"/>
    </source>
</evidence>
<dbReference type="Proteomes" id="UP000247591">
    <property type="component" value="Unassembled WGS sequence"/>
</dbReference>
<accession>A0A318RGW0</accession>
<dbReference type="InterPro" id="IPR036291">
    <property type="entry name" value="NAD(P)-bd_dom_sf"/>
</dbReference>
<protein>
    <submittedName>
        <fullName evidence="7">Phosphoglycerate dehydrogenase-like enzyme</fullName>
    </submittedName>
</protein>
<dbReference type="GO" id="GO:0030267">
    <property type="term" value="F:glyoxylate reductase (NADPH) activity"/>
    <property type="evidence" value="ECO:0007669"/>
    <property type="project" value="TreeGrafter"/>
</dbReference>
<dbReference type="InterPro" id="IPR006139">
    <property type="entry name" value="D-isomer_2_OHA_DH_cat_dom"/>
</dbReference>
<dbReference type="InterPro" id="IPR006140">
    <property type="entry name" value="D-isomer_DH_NAD-bd"/>
</dbReference>
<keyword evidence="8" id="KW-1185">Reference proteome</keyword>
<dbReference type="PANTHER" id="PTHR10996:SF178">
    <property type="entry name" value="2-HYDROXYACID DEHYDROGENASE YGL185C-RELATED"/>
    <property type="match status" value="1"/>
</dbReference>
<evidence type="ECO:0000259" key="5">
    <source>
        <dbReference type="Pfam" id="PF00389"/>
    </source>
</evidence>
<evidence type="ECO:0000256" key="2">
    <source>
        <dbReference type="ARBA" id="ARBA00023002"/>
    </source>
</evidence>
<feature type="domain" description="D-isomer specific 2-hydroxyacid dehydrogenase catalytic" evidence="5">
    <location>
        <begin position="16"/>
        <end position="323"/>
    </location>
</feature>
<dbReference type="Pfam" id="PF02826">
    <property type="entry name" value="2-Hacid_dh_C"/>
    <property type="match status" value="1"/>
</dbReference>
<keyword evidence="3" id="KW-0520">NAD</keyword>
<gene>
    <name evidence="7" type="ORF">DFR67_11542</name>
</gene>
<dbReference type="GO" id="GO:0051287">
    <property type="term" value="F:NAD binding"/>
    <property type="evidence" value="ECO:0007669"/>
    <property type="project" value="InterPro"/>
</dbReference>
<dbReference type="GO" id="GO:0016618">
    <property type="term" value="F:hydroxypyruvate reductase [NAD(P)H] activity"/>
    <property type="evidence" value="ECO:0007669"/>
    <property type="project" value="TreeGrafter"/>
</dbReference>
<dbReference type="OrthoDB" id="4324715at2"/>
<dbReference type="CDD" id="cd12165">
    <property type="entry name" value="2-Hacid_dh_6"/>
    <property type="match status" value="1"/>
</dbReference>
<evidence type="ECO:0000313" key="7">
    <source>
        <dbReference type="EMBL" id="PYE13717.1"/>
    </source>
</evidence>
<dbReference type="PANTHER" id="PTHR10996">
    <property type="entry name" value="2-HYDROXYACID DEHYDROGENASE-RELATED"/>
    <property type="match status" value="1"/>
</dbReference>
<dbReference type="AlphaFoldDB" id="A0A318RGW0"/>
<evidence type="ECO:0000256" key="4">
    <source>
        <dbReference type="RuleBase" id="RU003719"/>
    </source>
</evidence>
<keyword evidence="2 4" id="KW-0560">Oxidoreductase</keyword>
<evidence type="ECO:0000256" key="1">
    <source>
        <dbReference type="ARBA" id="ARBA00005854"/>
    </source>
</evidence>
<comment type="caution">
    <text evidence="7">The sequence shown here is derived from an EMBL/GenBank/DDBJ whole genome shotgun (WGS) entry which is preliminary data.</text>
</comment>
<dbReference type="SUPFAM" id="SSF52283">
    <property type="entry name" value="Formate/glycerate dehydrogenase catalytic domain-like"/>
    <property type="match status" value="1"/>
</dbReference>
<dbReference type="RefSeq" id="WP_110471750.1">
    <property type="nucleotide sequence ID" value="NZ_QJSP01000015.1"/>
</dbReference>
<organism evidence="7 8">
    <name type="scientific">Williamsia limnetica</name>
    <dbReference type="NCBI Taxonomy" id="882452"/>
    <lineage>
        <taxon>Bacteria</taxon>
        <taxon>Bacillati</taxon>
        <taxon>Actinomycetota</taxon>
        <taxon>Actinomycetes</taxon>
        <taxon>Mycobacteriales</taxon>
        <taxon>Nocardiaceae</taxon>
        <taxon>Williamsia</taxon>
    </lineage>
</organism>
<dbReference type="EMBL" id="QJSP01000015">
    <property type="protein sequence ID" value="PYE13717.1"/>
    <property type="molecule type" value="Genomic_DNA"/>
</dbReference>
<comment type="similarity">
    <text evidence="1 4">Belongs to the D-isomer specific 2-hydroxyacid dehydrogenase family.</text>
</comment>
<proteinExistence type="inferred from homology"/>
<dbReference type="Pfam" id="PF00389">
    <property type="entry name" value="2-Hacid_dh"/>
    <property type="match status" value="1"/>
</dbReference>
<name>A0A318RGW0_WILLI</name>
<evidence type="ECO:0000256" key="3">
    <source>
        <dbReference type="ARBA" id="ARBA00023027"/>
    </source>
</evidence>
<dbReference type="InterPro" id="IPR050223">
    <property type="entry name" value="D-isomer_2-hydroxyacid_DH"/>
</dbReference>
<evidence type="ECO:0000259" key="6">
    <source>
        <dbReference type="Pfam" id="PF02826"/>
    </source>
</evidence>